<comment type="similarity">
    <text evidence="5">Belongs to the class I-like SAM-binding methyltransferase superfamily. RsmB/NOP family.</text>
</comment>
<proteinExistence type="inferred from homology"/>
<organism evidence="7 8">
    <name type="scientific">Ilyomonas limi</name>
    <dbReference type="NCBI Taxonomy" id="2575867"/>
    <lineage>
        <taxon>Bacteria</taxon>
        <taxon>Pseudomonadati</taxon>
        <taxon>Bacteroidota</taxon>
        <taxon>Chitinophagia</taxon>
        <taxon>Chitinophagales</taxon>
        <taxon>Chitinophagaceae</taxon>
        <taxon>Ilyomonas</taxon>
    </lineage>
</organism>
<evidence type="ECO:0000256" key="3">
    <source>
        <dbReference type="ARBA" id="ARBA00022691"/>
    </source>
</evidence>
<dbReference type="InterPro" id="IPR029063">
    <property type="entry name" value="SAM-dependent_MTases_sf"/>
</dbReference>
<dbReference type="GO" id="GO:0003723">
    <property type="term" value="F:RNA binding"/>
    <property type="evidence" value="ECO:0007669"/>
    <property type="project" value="UniProtKB-UniRule"/>
</dbReference>
<feature type="binding site" evidence="5">
    <location>
        <position position="272"/>
    </location>
    <ligand>
        <name>S-adenosyl-L-methionine</name>
        <dbReference type="ChEBI" id="CHEBI:59789"/>
    </ligand>
</feature>
<evidence type="ECO:0000256" key="2">
    <source>
        <dbReference type="ARBA" id="ARBA00022679"/>
    </source>
</evidence>
<dbReference type="InterPro" id="IPR001678">
    <property type="entry name" value="MeTrfase_RsmB-F_NOP2_dom"/>
</dbReference>
<dbReference type="CDD" id="cd02440">
    <property type="entry name" value="AdoMet_MTases"/>
    <property type="match status" value="1"/>
</dbReference>
<keyword evidence="3 5" id="KW-0949">S-adenosyl-L-methionine</keyword>
<dbReference type="RefSeq" id="WP_137263518.1">
    <property type="nucleotide sequence ID" value="NZ_SZQL01000020.1"/>
</dbReference>
<keyword evidence="1 5" id="KW-0489">Methyltransferase</keyword>
<feature type="active site" description="Nucleophile" evidence="5">
    <location>
        <position position="342"/>
    </location>
</feature>
<dbReference type="GO" id="GO:0001510">
    <property type="term" value="P:RNA methylation"/>
    <property type="evidence" value="ECO:0007669"/>
    <property type="project" value="InterPro"/>
</dbReference>
<dbReference type="GO" id="GO:0008173">
    <property type="term" value="F:RNA methyltransferase activity"/>
    <property type="evidence" value="ECO:0007669"/>
    <property type="project" value="InterPro"/>
</dbReference>
<evidence type="ECO:0000259" key="6">
    <source>
        <dbReference type="PROSITE" id="PS51686"/>
    </source>
</evidence>
<comment type="caution">
    <text evidence="7">The sequence shown here is derived from an EMBL/GenBank/DDBJ whole genome shotgun (WGS) entry which is preliminary data.</text>
</comment>
<dbReference type="EMBL" id="SZQL01000020">
    <property type="protein sequence ID" value="TKK65527.1"/>
    <property type="molecule type" value="Genomic_DNA"/>
</dbReference>
<dbReference type="OrthoDB" id="9810297at2"/>
<feature type="binding site" evidence="5">
    <location>
        <position position="245"/>
    </location>
    <ligand>
        <name>S-adenosyl-L-methionine</name>
        <dbReference type="ChEBI" id="CHEBI:59789"/>
    </ligand>
</feature>
<keyword evidence="2 5" id="KW-0808">Transferase</keyword>
<dbReference type="InterPro" id="IPR049560">
    <property type="entry name" value="MeTrfase_RsmB-F_NOP2_cat"/>
</dbReference>
<dbReference type="Proteomes" id="UP000305848">
    <property type="component" value="Unassembled WGS sequence"/>
</dbReference>
<evidence type="ECO:0000256" key="1">
    <source>
        <dbReference type="ARBA" id="ARBA00022603"/>
    </source>
</evidence>
<dbReference type="SUPFAM" id="SSF53335">
    <property type="entry name" value="S-adenosyl-L-methionine-dependent methyltransferases"/>
    <property type="match status" value="1"/>
</dbReference>
<dbReference type="Pfam" id="PF01189">
    <property type="entry name" value="Methyltr_RsmB-F"/>
    <property type="match status" value="1"/>
</dbReference>
<reference evidence="7 8" key="1">
    <citation type="submission" date="2019-05" db="EMBL/GenBank/DDBJ databases">
        <title>Panacibacter sp. strain 17mud1-8 Genome sequencing and assembly.</title>
        <authorList>
            <person name="Chhetri G."/>
        </authorList>
    </citation>
    <scope>NUCLEOTIDE SEQUENCE [LARGE SCALE GENOMIC DNA]</scope>
    <source>
        <strain evidence="7 8">17mud1-8</strain>
    </source>
</reference>
<evidence type="ECO:0000313" key="8">
    <source>
        <dbReference type="Proteomes" id="UP000305848"/>
    </source>
</evidence>
<feature type="domain" description="SAM-dependent MTase RsmB/NOP-type" evidence="6">
    <location>
        <begin position="118"/>
        <end position="391"/>
    </location>
</feature>
<feature type="binding site" evidence="5">
    <location>
        <position position="289"/>
    </location>
    <ligand>
        <name>S-adenosyl-L-methionine</name>
        <dbReference type="ChEBI" id="CHEBI:59789"/>
    </ligand>
</feature>
<evidence type="ECO:0000256" key="4">
    <source>
        <dbReference type="ARBA" id="ARBA00022884"/>
    </source>
</evidence>
<accession>A0A4U3KWU4</accession>
<keyword evidence="8" id="KW-1185">Reference proteome</keyword>
<dbReference type="AlphaFoldDB" id="A0A4U3KWU4"/>
<dbReference type="PANTHER" id="PTHR22807:SF53">
    <property type="entry name" value="RIBOSOMAL RNA SMALL SUBUNIT METHYLTRANSFERASE B-RELATED"/>
    <property type="match status" value="1"/>
</dbReference>
<dbReference type="PROSITE" id="PS51686">
    <property type="entry name" value="SAM_MT_RSMB_NOP"/>
    <property type="match status" value="1"/>
</dbReference>
<dbReference type="PRINTS" id="PR02008">
    <property type="entry name" value="RCMTFAMILY"/>
</dbReference>
<dbReference type="Gene3D" id="3.40.50.150">
    <property type="entry name" value="Vaccinia Virus protein VP39"/>
    <property type="match status" value="1"/>
</dbReference>
<protein>
    <submittedName>
        <fullName evidence="7">Fmu (Sun) domain-containing protein</fullName>
    </submittedName>
</protein>
<keyword evidence="4 5" id="KW-0694">RNA-binding</keyword>
<name>A0A4U3KWU4_9BACT</name>
<sequence length="391" mass="44710">MNFYKKYFDTAVTLIQQYNGRVPLAIYLKHYFAQHKKHGSKDRKHITHLCYCYYRLGRALKHLPIATRLLTALFLCNNERGDWLQLYEEDWQYAYDEDLDKRIAFVQTKYAFQPEAIFFMLNNVSDAIEKTVFAKAHLIQPDLFIRIRPGFHQAVISKLDAKQISYELIGNNCIALNNTSKIDTILPLNKEAVVQDFSSQRIAEFLQSTINNHSPATVWDCCAASGGKAILAVDTLPNIQLTVSDVRASIIHNLKERFKKADIRHYHTFIADLATNFRSSKKYDLVICDAPCSGSGTWARTPEQLFFITEEKIEQYAALQKKIVSTVVKSVNKGGYLLYITCSVYKEENEAVVEFIQQTTSLQLIQSSVLKGYDVKADTMFAALFRNVAHG</sequence>
<dbReference type="InterPro" id="IPR023267">
    <property type="entry name" value="RCMT"/>
</dbReference>
<evidence type="ECO:0000256" key="5">
    <source>
        <dbReference type="PROSITE-ProRule" id="PRU01023"/>
    </source>
</evidence>
<comment type="caution">
    <text evidence="5">Lacks conserved residue(s) required for the propagation of feature annotation.</text>
</comment>
<gene>
    <name evidence="7" type="ORF">FC093_19615</name>
</gene>
<dbReference type="PANTHER" id="PTHR22807">
    <property type="entry name" value="NOP2 YEAST -RELATED NOL1/NOP2/FMU SUN DOMAIN-CONTAINING"/>
    <property type="match status" value="1"/>
</dbReference>
<evidence type="ECO:0000313" key="7">
    <source>
        <dbReference type="EMBL" id="TKK65527.1"/>
    </source>
</evidence>